<gene>
    <name evidence="4" type="ORF">FB566_1174</name>
</gene>
<dbReference type="GO" id="GO:0004252">
    <property type="term" value="F:serine-type endopeptidase activity"/>
    <property type="evidence" value="ECO:0007669"/>
    <property type="project" value="UniProtKB-UniRule"/>
</dbReference>
<feature type="domain" description="PDZ" evidence="2">
    <location>
        <begin position="120"/>
        <end position="204"/>
    </location>
</feature>
<sequence>MKRRGVTVLLGAVLVSLLTWQALSMRVAYVALGPGPTVDALGVYEYTDDTGQVQSISLITADDAVSSQSDGQLRLVTVRIHDDIDLLRALYYWISDDYAVVPREFQYPDDKSKDEIAAEQAQMWENSQSAAETAALRALGEEVSVTVTSVAEDSPSDEALVEGDVITAVAGEPVTSQEKLASLLAEAMLADPGEPVSLSLDRDDSTVTSEVTPEQHEDGSAVLPGVLVEPVQDDPYGLTVTTEGLNIGGPSAGLIFALAMVDRVTAEDLTGGLVIAGTGEIDEDGNVGPIGGVAQKVVGAKADGATVFLTPAANCESAKSNVPDGLTLVKVNTLDDALASLEALREGRTPATC</sequence>
<dbReference type="PANTHER" id="PTHR10046">
    <property type="entry name" value="ATP DEPENDENT LON PROTEASE FAMILY MEMBER"/>
    <property type="match status" value="1"/>
</dbReference>
<dbReference type="SUPFAM" id="SSF54211">
    <property type="entry name" value="Ribosomal protein S5 domain 2-like"/>
    <property type="match status" value="1"/>
</dbReference>
<dbReference type="PROSITE" id="PS50106">
    <property type="entry name" value="PDZ"/>
    <property type="match status" value="1"/>
</dbReference>
<evidence type="ECO:0000313" key="4">
    <source>
        <dbReference type="EMBL" id="TQL75663.1"/>
    </source>
</evidence>
<feature type="active site" evidence="1">
    <location>
        <position position="296"/>
    </location>
</feature>
<keyword evidence="1" id="KW-0645">Protease</keyword>
<evidence type="ECO:0000259" key="2">
    <source>
        <dbReference type="PROSITE" id="PS50106"/>
    </source>
</evidence>
<name>A0A543ASU3_9ACTN</name>
<evidence type="ECO:0000259" key="3">
    <source>
        <dbReference type="PROSITE" id="PS51786"/>
    </source>
</evidence>
<dbReference type="AlphaFoldDB" id="A0A543ASU3"/>
<comment type="similarity">
    <text evidence="1">Belongs to the peptidase S16 family.</text>
</comment>
<comment type="caution">
    <text evidence="4">The sequence shown here is derived from an EMBL/GenBank/DDBJ whole genome shotgun (WGS) entry which is preliminary data.</text>
</comment>
<keyword evidence="1" id="KW-0720">Serine protease</keyword>
<dbReference type="Gene3D" id="2.30.42.10">
    <property type="match status" value="1"/>
</dbReference>
<dbReference type="InterPro" id="IPR020568">
    <property type="entry name" value="Ribosomal_Su5_D2-typ_SF"/>
</dbReference>
<dbReference type="InterPro" id="IPR001478">
    <property type="entry name" value="PDZ"/>
</dbReference>
<dbReference type="Gene3D" id="3.30.230.10">
    <property type="match status" value="1"/>
</dbReference>
<dbReference type="EMBL" id="VFOW01000001">
    <property type="protein sequence ID" value="TQL75663.1"/>
    <property type="molecule type" value="Genomic_DNA"/>
</dbReference>
<proteinExistence type="inferred from homology"/>
<dbReference type="InParanoid" id="A0A543ASU3"/>
<organism evidence="4 5">
    <name type="scientific">Stackebrandtia endophytica</name>
    <dbReference type="NCBI Taxonomy" id="1496996"/>
    <lineage>
        <taxon>Bacteria</taxon>
        <taxon>Bacillati</taxon>
        <taxon>Actinomycetota</taxon>
        <taxon>Actinomycetes</taxon>
        <taxon>Glycomycetales</taxon>
        <taxon>Glycomycetaceae</taxon>
        <taxon>Stackebrandtia</taxon>
    </lineage>
</organism>
<dbReference type="GO" id="GO:0006508">
    <property type="term" value="P:proteolysis"/>
    <property type="evidence" value="ECO:0007669"/>
    <property type="project" value="UniProtKB-KW"/>
</dbReference>
<dbReference type="OrthoDB" id="2356897at2"/>
<dbReference type="GO" id="GO:0004176">
    <property type="term" value="F:ATP-dependent peptidase activity"/>
    <property type="evidence" value="ECO:0007669"/>
    <property type="project" value="UniProtKB-UniRule"/>
</dbReference>
<keyword evidence="1" id="KW-0378">Hydrolase</keyword>
<dbReference type="Pfam" id="PF05362">
    <property type="entry name" value="Lon_C"/>
    <property type="match status" value="1"/>
</dbReference>
<comment type="catalytic activity">
    <reaction evidence="1">
        <text>Hydrolysis of proteins in presence of ATP.</text>
        <dbReference type="EC" id="3.4.21.53"/>
    </reaction>
</comment>
<dbReference type="InterPro" id="IPR027065">
    <property type="entry name" value="Lon_Prtase"/>
</dbReference>
<dbReference type="EC" id="3.4.21.53" evidence="1"/>
<dbReference type="Pfam" id="PF13180">
    <property type="entry name" value="PDZ_2"/>
    <property type="match status" value="1"/>
</dbReference>
<dbReference type="GO" id="GO:0030163">
    <property type="term" value="P:protein catabolic process"/>
    <property type="evidence" value="ECO:0007669"/>
    <property type="project" value="InterPro"/>
</dbReference>
<feature type="domain" description="Lon proteolytic" evidence="3">
    <location>
        <begin position="246"/>
        <end position="344"/>
    </location>
</feature>
<evidence type="ECO:0000313" key="5">
    <source>
        <dbReference type="Proteomes" id="UP000317043"/>
    </source>
</evidence>
<dbReference type="InterPro" id="IPR014721">
    <property type="entry name" value="Ribsml_uS5_D2-typ_fold_subgr"/>
</dbReference>
<accession>A0A543ASU3</accession>
<feature type="active site" evidence="1">
    <location>
        <position position="251"/>
    </location>
</feature>
<reference evidence="4 5" key="1">
    <citation type="submission" date="2019-06" db="EMBL/GenBank/DDBJ databases">
        <title>Sequencing the genomes of 1000 actinobacteria strains.</title>
        <authorList>
            <person name="Klenk H.-P."/>
        </authorList>
    </citation>
    <scope>NUCLEOTIDE SEQUENCE [LARGE SCALE GENOMIC DNA]</scope>
    <source>
        <strain evidence="4 5">DSM 45928</strain>
    </source>
</reference>
<dbReference type="InterPro" id="IPR008269">
    <property type="entry name" value="Lon_proteolytic"/>
</dbReference>
<dbReference type="PROSITE" id="PS51786">
    <property type="entry name" value="LON_PROTEOLYTIC"/>
    <property type="match status" value="1"/>
</dbReference>
<dbReference type="InterPro" id="IPR036034">
    <property type="entry name" value="PDZ_sf"/>
</dbReference>
<dbReference type="SUPFAM" id="SSF50156">
    <property type="entry name" value="PDZ domain-like"/>
    <property type="match status" value="1"/>
</dbReference>
<dbReference type="GO" id="GO:0005524">
    <property type="term" value="F:ATP binding"/>
    <property type="evidence" value="ECO:0007669"/>
    <property type="project" value="InterPro"/>
</dbReference>
<keyword evidence="5" id="KW-1185">Reference proteome</keyword>
<dbReference type="RefSeq" id="WP_142035889.1">
    <property type="nucleotide sequence ID" value="NZ_JBHTGS010000001.1"/>
</dbReference>
<evidence type="ECO:0000256" key="1">
    <source>
        <dbReference type="PROSITE-ProRule" id="PRU01122"/>
    </source>
</evidence>
<protein>
    <recommendedName>
        <fullName evidence="1">endopeptidase La</fullName>
        <ecNumber evidence="1">3.4.21.53</ecNumber>
    </recommendedName>
</protein>
<dbReference type="Proteomes" id="UP000317043">
    <property type="component" value="Unassembled WGS sequence"/>
</dbReference>